<comment type="caution">
    <text evidence="1">The sequence shown here is derived from an EMBL/GenBank/DDBJ whole genome shotgun (WGS) entry which is preliminary data.</text>
</comment>
<organism evidence="1 2">
    <name type="scientific">Nephila pilipes</name>
    <name type="common">Giant wood spider</name>
    <name type="synonym">Nephila maculata</name>
    <dbReference type="NCBI Taxonomy" id="299642"/>
    <lineage>
        <taxon>Eukaryota</taxon>
        <taxon>Metazoa</taxon>
        <taxon>Ecdysozoa</taxon>
        <taxon>Arthropoda</taxon>
        <taxon>Chelicerata</taxon>
        <taxon>Arachnida</taxon>
        <taxon>Araneae</taxon>
        <taxon>Araneomorphae</taxon>
        <taxon>Entelegynae</taxon>
        <taxon>Araneoidea</taxon>
        <taxon>Nephilidae</taxon>
        <taxon>Nephila</taxon>
    </lineage>
</organism>
<protein>
    <submittedName>
        <fullName evidence="1">Uncharacterized protein</fullName>
    </submittedName>
</protein>
<dbReference type="Proteomes" id="UP000887013">
    <property type="component" value="Unassembled WGS sequence"/>
</dbReference>
<evidence type="ECO:0000313" key="1">
    <source>
        <dbReference type="EMBL" id="GFU39145.1"/>
    </source>
</evidence>
<reference evidence="1" key="1">
    <citation type="submission" date="2020-08" db="EMBL/GenBank/DDBJ databases">
        <title>Multicomponent nature underlies the extraordinary mechanical properties of spider dragline silk.</title>
        <authorList>
            <person name="Kono N."/>
            <person name="Nakamura H."/>
            <person name="Mori M."/>
            <person name="Yoshida Y."/>
            <person name="Ohtoshi R."/>
            <person name="Malay A.D."/>
            <person name="Moran D.A.P."/>
            <person name="Tomita M."/>
            <person name="Numata K."/>
            <person name="Arakawa K."/>
        </authorList>
    </citation>
    <scope>NUCLEOTIDE SEQUENCE</scope>
</reference>
<accession>A0A8X6UR23</accession>
<dbReference type="EMBL" id="BMAW01035302">
    <property type="protein sequence ID" value="GFU39145.1"/>
    <property type="molecule type" value="Genomic_DNA"/>
</dbReference>
<keyword evidence="2" id="KW-1185">Reference proteome</keyword>
<name>A0A8X6UR23_NEPPI</name>
<dbReference type="OrthoDB" id="125347at2759"/>
<gene>
    <name evidence="1" type="ORF">NPIL_524571</name>
</gene>
<sequence>MIIETSTPNPMKNSSDIIYVIGKRNRKKGFDDMQTEGIGKLMIDKPLDENDLIDLITKDHNTYDYNCNHADEDEIRQLTASLS</sequence>
<dbReference type="AlphaFoldDB" id="A0A8X6UR23"/>
<proteinExistence type="predicted"/>
<evidence type="ECO:0000313" key="2">
    <source>
        <dbReference type="Proteomes" id="UP000887013"/>
    </source>
</evidence>